<protein>
    <submittedName>
        <fullName evidence="1">Uncharacterized protein</fullName>
    </submittedName>
</protein>
<dbReference type="AlphaFoldDB" id="A0A225STB6"/>
<reference evidence="1 2" key="1">
    <citation type="journal article" date="2010" name="Int. J. Syst. Evol. Microbiol.">
        <title>Reclassification of Herbaspirillum putei as a later heterotypic synonym of Herbaspirillum huttiense, with the description of H. huttiense subsp. huttiense subsp. nov. and H. huttiense subsp. putei subsp. nov., comb. nov., and description of Herbaspirillum aquaticum sp. nov.</title>
        <authorList>
            <person name="Dobritsa A.P."/>
            <person name="Reddy M.C."/>
            <person name="Samadpour M."/>
        </authorList>
    </citation>
    <scope>NUCLEOTIDE SEQUENCE [LARGE SCALE GENOMIC DNA]</scope>
    <source>
        <strain evidence="1 2">IEH 4430</strain>
    </source>
</reference>
<keyword evidence="2" id="KW-1185">Reference proteome</keyword>
<organism evidence="1 2">
    <name type="scientific">Herbaspirillum aquaticum</name>
    <dbReference type="NCBI Taxonomy" id="568783"/>
    <lineage>
        <taxon>Bacteria</taxon>
        <taxon>Pseudomonadati</taxon>
        <taxon>Pseudomonadota</taxon>
        <taxon>Betaproteobacteria</taxon>
        <taxon>Burkholderiales</taxon>
        <taxon>Oxalobacteraceae</taxon>
        <taxon>Herbaspirillum</taxon>
    </lineage>
</organism>
<dbReference type="Proteomes" id="UP000214747">
    <property type="component" value="Unassembled WGS sequence"/>
</dbReference>
<dbReference type="EMBL" id="NJGV01000009">
    <property type="protein sequence ID" value="OWY34470.1"/>
    <property type="molecule type" value="Genomic_DNA"/>
</dbReference>
<dbReference type="InterPro" id="IPR028958">
    <property type="entry name" value="Imm42"/>
</dbReference>
<dbReference type="RefSeq" id="WP_088755254.1">
    <property type="nucleotide sequence ID" value="NZ_NJGV01000009.1"/>
</dbReference>
<sequence>MIIGDTATFAFWYDIHSETNGFCFGPFNIFINGKTVLRSTEDSFTLNMIAADLDRSFDGWQTVTQVASGYDTRELFVTAMQSRGYFPATDPEFPSVWWRDDGGKRGQLTDLYIDIVDERRSPPFGLELSMYSDIGDAGWHFFLFQSQGTEILIYSKDRGKNVFSAVMNEGEIENVIQKYSKAMKQIFL</sequence>
<gene>
    <name evidence="1" type="ORF">CEJ45_11530</name>
</gene>
<dbReference type="Pfam" id="PF15593">
    <property type="entry name" value="Imm42"/>
    <property type="match status" value="2"/>
</dbReference>
<evidence type="ECO:0000313" key="1">
    <source>
        <dbReference type="EMBL" id="OWY34470.1"/>
    </source>
</evidence>
<name>A0A225STB6_9BURK</name>
<comment type="caution">
    <text evidence="1">The sequence shown here is derived from an EMBL/GenBank/DDBJ whole genome shotgun (WGS) entry which is preliminary data.</text>
</comment>
<proteinExistence type="predicted"/>
<accession>A0A225STB6</accession>
<evidence type="ECO:0000313" key="2">
    <source>
        <dbReference type="Proteomes" id="UP000214747"/>
    </source>
</evidence>